<name>A0A917PML0_9DEIO</name>
<keyword evidence="3" id="KW-1185">Reference proteome</keyword>
<dbReference type="EMBL" id="BMOE01000013">
    <property type="protein sequence ID" value="GGJ84783.1"/>
    <property type="molecule type" value="Genomic_DNA"/>
</dbReference>
<sequence length="115" mass="12072">MACTQDRAGHAWAGGTLASAYGEGLKVFVVMLAGFVTLVGVFVAVFAFQGREVRVYGQAVLAAVRVPPAVPVACSRVAPGVRVPAQVAECRVRTSGGRAEVDLRLDGGRSFLLRR</sequence>
<protein>
    <submittedName>
        <fullName evidence="2">Uncharacterized protein</fullName>
    </submittedName>
</protein>
<gene>
    <name evidence="2" type="ORF">GCM10008939_30860</name>
</gene>
<keyword evidence="1" id="KW-0812">Transmembrane</keyword>
<reference evidence="2" key="1">
    <citation type="journal article" date="2014" name="Int. J. Syst. Evol. Microbiol.">
        <title>Complete genome sequence of Corynebacterium casei LMG S-19264T (=DSM 44701T), isolated from a smear-ripened cheese.</title>
        <authorList>
            <consortium name="US DOE Joint Genome Institute (JGI-PGF)"/>
            <person name="Walter F."/>
            <person name="Albersmeier A."/>
            <person name="Kalinowski J."/>
            <person name="Ruckert C."/>
        </authorList>
    </citation>
    <scope>NUCLEOTIDE SEQUENCE</scope>
    <source>
        <strain evidence="2">JCM 14371</strain>
    </source>
</reference>
<dbReference type="Proteomes" id="UP000635726">
    <property type="component" value="Unassembled WGS sequence"/>
</dbReference>
<keyword evidence="1" id="KW-1133">Transmembrane helix</keyword>
<evidence type="ECO:0000313" key="2">
    <source>
        <dbReference type="EMBL" id="GGJ84783.1"/>
    </source>
</evidence>
<proteinExistence type="predicted"/>
<evidence type="ECO:0000313" key="3">
    <source>
        <dbReference type="Proteomes" id="UP000635726"/>
    </source>
</evidence>
<dbReference type="AlphaFoldDB" id="A0A917PML0"/>
<keyword evidence="1" id="KW-0472">Membrane</keyword>
<evidence type="ECO:0000256" key="1">
    <source>
        <dbReference type="SAM" id="Phobius"/>
    </source>
</evidence>
<reference evidence="2" key="2">
    <citation type="submission" date="2020-09" db="EMBL/GenBank/DDBJ databases">
        <authorList>
            <person name="Sun Q."/>
            <person name="Ohkuma M."/>
        </authorList>
    </citation>
    <scope>NUCLEOTIDE SEQUENCE</scope>
    <source>
        <strain evidence="2">JCM 14371</strain>
    </source>
</reference>
<comment type="caution">
    <text evidence="2">The sequence shown here is derived from an EMBL/GenBank/DDBJ whole genome shotgun (WGS) entry which is preliminary data.</text>
</comment>
<feature type="transmembrane region" description="Helical" evidence="1">
    <location>
        <begin position="27"/>
        <end position="48"/>
    </location>
</feature>
<accession>A0A917PML0</accession>
<organism evidence="2 3">
    <name type="scientific">Deinococcus aquiradiocola</name>
    <dbReference type="NCBI Taxonomy" id="393059"/>
    <lineage>
        <taxon>Bacteria</taxon>
        <taxon>Thermotogati</taxon>
        <taxon>Deinococcota</taxon>
        <taxon>Deinococci</taxon>
        <taxon>Deinococcales</taxon>
        <taxon>Deinococcaceae</taxon>
        <taxon>Deinococcus</taxon>
    </lineage>
</organism>